<dbReference type="InterPro" id="IPR002347">
    <property type="entry name" value="SDR_fam"/>
</dbReference>
<name>A0A1F5ACA6_9BACT</name>
<dbReference type="SUPFAM" id="SSF51735">
    <property type="entry name" value="NAD(P)-binding Rossmann-fold domains"/>
    <property type="match status" value="1"/>
</dbReference>
<sequence length="250" mass="26789">MKLLEGKVAIVTGGNTGIGNSIAVNFARAGADVVIASISETGLKETAEEIRSLGRHVLTLKTDVTKKIEVHDMVTKTVSEFGRIDILVNNAARHGYGTFLLESDEIVWDDVIDTNLKSVYLCCREVAQVMIEQKKGNIINMSSILGVQAGRSCRIYGIAKAGVAFLTKGLAGDLVSYNIRVNAIAPGYIKTPMISPTLEDPVALKNLNNKILMGRVGEPEEIAKVALFLASEDSSYITGQTIIADGGFFA</sequence>
<dbReference type="STRING" id="1797291.A2V47_06795"/>
<evidence type="ECO:0000256" key="2">
    <source>
        <dbReference type="ARBA" id="ARBA00023002"/>
    </source>
</evidence>
<dbReference type="PROSITE" id="PS00061">
    <property type="entry name" value="ADH_SHORT"/>
    <property type="match status" value="1"/>
</dbReference>
<evidence type="ECO:0000313" key="3">
    <source>
        <dbReference type="EMBL" id="OGD16008.1"/>
    </source>
</evidence>
<comment type="caution">
    <text evidence="3">The sequence shown here is derived from an EMBL/GenBank/DDBJ whole genome shotgun (WGS) entry which is preliminary data.</text>
</comment>
<dbReference type="PRINTS" id="PR00081">
    <property type="entry name" value="GDHRDH"/>
</dbReference>
<gene>
    <name evidence="3" type="ORF">A2V47_06795</name>
</gene>
<dbReference type="InterPro" id="IPR036291">
    <property type="entry name" value="NAD(P)-bd_dom_sf"/>
</dbReference>
<keyword evidence="2" id="KW-0560">Oxidoreductase</keyword>
<evidence type="ECO:0008006" key="5">
    <source>
        <dbReference type="Google" id="ProtNLM"/>
    </source>
</evidence>
<dbReference type="InterPro" id="IPR020904">
    <property type="entry name" value="Sc_DH/Rdtase_CS"/>
</dbReference>
<dbReference type="FunFam" id="3.40.50.720:FF:000084">
    <property type="entry name" value="Short-chain dehydrogenase reductase"/>
    <property type="match status" value="1"/>
</dbReference>
<dbReference type="GO" id="GO:0016616">
    <property type="term" value="F:oxidoreductase activity, acting on the CH-OH group of donors, NAD or NADP as acceptor"/>
    <property type="evidence" value="ECO:0007669"/>
    <property type="project" value="TreeGrafter"/>
</dbReference>
<dbReference type="PRINTS" id="PR00080">
    <property type="entry name" value="SDRFAMILY"/>
</dbReference>
<evidence type="ECO:0000256" key="1">
    <source>
        <dbReference type="ARBA" id="ARBA00006484"/>
    </source>
</evidence>
<dbReference type="Pfam" id="PF13561">
    <property type="entry name" value="adh_short_C2"/>
    <property type="match status" value="1"/>
</dbReference>
<dbReference type="Proteomes" id="UP000177701">
    <property type="component" value="Unassembled WGS sequence"/>
</dbReference>
<comment type="similarity">
    <text evidence="1">Belongs to the short-chain dehydrogenases/reductases (SDR) family.</text>
</comment>
<dbReference type="PANTHER" id="PTHR42760">
    <property type="entry name" value="SHORT-CHAIN DEHYDROGENASES/REDUCTASES FAMILY MEMBER"/>
    <property type="match status" value="1"/>
</dbReference>
<dbReference type="GO" id="GO:0006633">
    <property type="term" value="P:fatty acid biosynthetic process"/>
    <property type="evidence" value="ECO:0007669"/>
    <property type="project" value="TreeGrafter"/>
</dbReference>
<evidence type="ECO:0000313" key="4">
    <source>
        <dbReference type="Proteomes" id="UP000177701"/>
    </source>
</evidence>
<dbReference type="AlphaFoldDB" id="A0A1F5ACA6"/>
<dbReference type="NCBIfam" id="NF005559">
    <property type="entry name" value="PRK07231.1"/>
    <property type="match status" value="1"/>
</dbReference>
<dbReference type="PANTHER" id="PTHR42760:SF133">
    <property type="entry name" value="3-OXOACYL-[ACYL-CARRIER-PROTEIN] REDUCTASE"/>
    <property type="match status" value="1"/>
</dbReference>
<proteinExistence type="inferred from homology"/>
<protein>
    <recommendedName>
        <fullName evidence="5">Short-chain dehydrogenase</fullName>
    </recommendedName>
</protein>
<dbReference type="Gene3D" id="3.40.50.720">
    <property type="entry name" value="NAD(P)-binding Rossmann-like Domain"/>
    <property type="match status" value="1"/>
</dbReference>
<organism evidence="3 4">
    <name type="scientific">Candidatus Sediminicultor quintus</name>
    <dbReference type="NCBI Taxonomy" id="1797291"/>
    <lineage>
        <taxon>Bacteria</taxon>
        <taxon>Pseudomonadati</taxon>
        <taxon>Atribacterota</taxon>
        <taxon>Candidatus Phoenicimicrobiia</taxon>
        <taxon>Candidatus Pheonicimicrobiales</taxon>
        <taxon>Candidatus Phoenicimicrobiaceae</taxon>
        <taxon>Candidatus Sediminicultor</taxon>
    </lineage>
</organism>
<reference evidence="3 4" key="1">
    <citation type="journal article" date="2016" name="Nat. Commun.">
        <title>Thousands of microbial genomes shed light on interconnected biogeochemical processes in an aquifer system.</title>
        <authorList>
            <person name="Anantharaman K."/>
            <person name="Brown C.T."/>
            <person name="Hug L.A."/>
            <person name="Sharon I."/>
            <person name="Castelle C.J."/>
            <person name="Probst A.J."/>
            <person name="Thomas B.C."/>
            <person name="Singh A."/>
            <person name="Wilkins M.J."/>
            <person name="Karaoz U."/>
            <person name="Brodie E.L."/>
            <person name="Williams K.H."/>
            <person name="Hubbard S.S."/>
            <person name="Banfield J.F."/>
        </authorList>
    </citation>
    <scope>NUCLEOTIDE SEQUENCE [LARGE SCALE GENOMIC DNA]</scope>
</reference>
<dbReference type="EMBL" id="MEYH01000042">
    <property type="protein sequence ID" value="OGD16008.1"/>
    <property type="molecule type" value="Genomic_DNA"/>
</dbReference>
<dbReference type="GO" id="GO:0048038">
    <property type="term" value="F:quinone binding"/>
    <property type="evidence" value="ECO:0007669"/>
    <property type="project" value="TreeGrafter"/>
</dbReference>
<accession>A0A1F5ACA6</accession>